<organism evidence="2 3">
    <name type="scientific">Candidatus Woesebacteria bacterium RIFCSPHIGHO2_01_FULL_40_22</name>
    <dbReference type="NCBI Taxonomy" id="1802499"/>
    <lineage>
        <taxon>Bacteria</taxon>
        <taxon>Candidatus Woeseibacteriota</taxon>
    </lineage>
</organism>
<keyword evidence="1" id="KW-0472">Membrane</keyword>
<feature type="transmembrane region" description="Helical" evidence="1">
    <location>
        <begin position="33"/>
        <end position="52"/>
    </location>
</feature>
<accession>A0A1F7YIL3</accession>
<dbReference type="AlphaFoldDB" id="A0A1F7YIL3"/>
<sequence>MVVAKIEKSSVARILKNKVRRIKNDRSNLTDRLVPILLVVSIGFALAIGSMWQKIRNLESAVGIKVAGTKVATAGNTQTSGTTSEIQKEILPPNYKLGIRFNDVIVKMVQMGAIDKDKFLKLYEERSPLTAAQKKLLESSSGDEIVLNQDNAQLILNLLWPLGISNKAKVLSEGPMGTQYKDKVSSFASTAGWTLGSKDGGSLFNSLSIISLSPEQENLVKEIADSIYRPCCGNHTGFPDCNHGAAMLGFIELAVSQGMSKDEIYNKAFVLNSYWFPQNYAELATYFKQQKGIAWNKVNPKEVLGVNYSSGQGYAAINKELQAEGLLPKVQSGGGGCGV</sequence>
<evidence type="ECO:0000256" key="1">
    <source>
        <dbReference type="SAM" id="Phobius"/>
    </source>
</evidence>
<keyword evidence="1" id="KW-1133">Transmembrane helix</keyword>
<evidence type="ECO:0000313" key="2">
    <source>
        <dbReference type="EMBL" id="OGM26365.1"/>
    </source>
</evidence>
<keyword evidence="1" id="KW-0812">Transmembrane</keyword>
<reference evidence="2 3" key="1">
    <citation type="journal article" date="2016" name="Nat. Commun.">
        <title>Thousands of microbial genomes shed light on interconnected biogeochemical processes in an aquifer system.</title>
        <authorList>
            <person name="Anantharaman K."/>
            <person name="Brown C.T."/>
            <person name="Hug L.A."/>
            <person name="Sharon I."/>
            <person name="Castelle C.J."/>
            <person name="Probst A.J."/>
            <person name="Thomas B.C."/>
            <person name="Singh A."/>
            <person name="Wilkins M.J."/>
            <person name="Karaoz U."/>
            <person name="Brodie E.L."/>
            <person name="Williams K.H."/>
            <person name="Hubbard S.S."/>
            <person name="Banfield J.F."/>
        </authorList>
    </citation>
    <scope>NUCLEOTIDE SEQUENCE [LARGE SCALE GENOMIC DNA]</scope>
</reference>
<gene>
    <name evidence="2" type="ORF">A2628_03330</name>
</gene>
<comment type="caution">
    <text evidence="2">The sequence shown here is derived from an EMBL/GenBank/DDBJ whole genome shotgun (WGS) entry which is preliminary data.</text>
</comment>
<protein>
    <submittedName>
        <fullName evidence="2">Uncharacterized protein</fullName>
    </submittedName>
</protein>
<dbReference type="EMBL" id="MGGL01000013">
    <property type="protein sequence ID" value="OGM26365.1"/>
    <property type="molecule type" value="Genomic_DNA"/>
</dbReference>
<dbReference type="Proteomes" id="UP000179221">
    <property type="component" value="Unassembled WGS sequence"/>
</dbReference>
<evidence type="ECO:0000313" key="3">
    <source>
        <dbReference type="Proteomes" id="UP000179221"/>
    </source>
</evidence>
<proteinExistence type="predicted"/>
<name>A0A1F7YIL3_9BACT</name>